<dbReference type="Gene3D" id="3.30.40.10">
    <property type="entry name" value="Zinc/RING finger domain, C3HC4 (zinc finger)"/>
    <property type="match status" value="1"/>
</dbReference>
<gene>
    <name evidence="3" type="ORF">JI435_157360</name>
</gene>
<keyword evidence="1" id="KW-0479">Metal-binding</keyword>
<protein>
    <recommendedName>
        <fullName evidence="2">RING-type domain-containing protein</fullName>
    </recommendedName>
</protein>
<reference evidence="4" key="1">
    <citation type="journal article" date="2021" name="BMC Genomics">
        <title>Chromosome-level genome assembly and manually-curated proteome of model necrotroph Parastagonospora nodorum Sn15 reveals a genome-wide trove of candidate effector homologs, and redundancy of virulence-related functions within an accessory chromosome.</title>
        <authorList>
            <person name="Bertazzoni S."/>
            <person name="Jones D.A.B."/>
            <person name="Phan H.T."/>
            <person name="Tan K.-C."/>
            <person name="Hane J.K."/>
        </authorList>
    </citation>
    <scope>NUCLEOTIDE SEQUENCE [LARGE SCALE GENOMIC DNA]</scope>
    <source>
        <strain evidence="4">SN15 / ATCC MYA-4574 / FGSC 10173)</strain>
    </source>
</reference>
<dbReference type="GO" id="GO:0061630">
    <property type="term" value="F:ubiquitin protein ligase activity"/>
    <property type="evidence" value="ECO:0007669"/>
    <property type="project" value="InterPro"/>
</dbReference>
<dbReference type="InterPro" id="IPR013083">
    <property type="entry name" value="Znf_RING/FYVE/PHD"/>
</dbReference>
<name>A0A7U2I635_PHANO</name>
<evidence type="ECO:0000313" key="3">
    <source>
        <dbReference type="EMBL" id="QRD01222.1"/>
    </source>
</evidence>
<dbReference type="PANTHER" id="PTHR21540">
    <property type="entry name" value="RING FINGER AND SWIM DOMAIN-CONTAINING PROTEIN 2"/>
    <property type="match status" value="1"/>
</dbReference>
<dbReference type="EMBL" id="CP069034">
    <property type="protein sequence ID" value="QRD01222.1"/>
    <property type="molecule type" value="Genomic_DNA"/>
</dbReference>
<evidence type="ECO:0000256" key="1">
    <source>
        <dbReference type="PROSITE-ProRule" id="PRU00175"/>
    </source>
</evidence>
<keyword evidence="1" id="KW-0862">Zinc</keyword>
<accession>A0A7U2I635</accession>
<dbReference type="VEuPathDB" id="FungiDB:JI435_157360"/>
<dbReference type="GO" id="GO:0008270">
    <property type="term" value="F:zinc ion binding"/>
    <property type="evidence" value="ECO:0007669"/>
    <property type="project" value="UniProtKB-KW"/>
</dbReference>
<keyword evidence="4" id="KW-1185">Reference proteome</keyword>
<dbReference type="InterPro" id="IPR001841">
    <property type="entry name" value="Znf_RING"/>
</dbReference>
<dbReference type="SUPFAM" id="SSF57850">
    <property type="entry name" value="RING/U-box"/>
    <property type="match status" value="1"/>
</dbReference>
<evidence type="ECO:0000259" key="2">
    <source>
        <dbReference type="PROSITE" id="PS50089"/>
    </source>
</evidence>
<dbReference type="OrthoDB" id="2122982at2759"/>
<evidence type="ECO:0000313" key="4">
    <source>
        <dbReference type="Proteomes" id="UP000663193"/>
    </source>
</evidence>
<keyword evidence="1" id="KW-0863">Zinc-finger</keyword>
<sequence>MMTVHKSRGSTKKLGPISIGNKVVRFRIPSIERRFTVHEDLICRTSALFKKELQNNRKIVEHAAEAEECCICQEVLDPTIKDIAYCVKCGQDIHDCCIEQWKRSSTTPIKPGAVRPLPKCPMCRADWKTEPLIKSLALNDKLDAEAVQRYLDWLYSGLLHIPATMSRKTEVFNLALIKCWAVAITMEDKCFKNVVVRTFFSEVTAQFWFESVRWAFANGGAKDEIKEFVIDVFMSDMEAGWFSKDGHNWPTEFVMVLADRALDGAARRSYDQVQKDWTKKLQMEDEEVDEGDEEATGELGHAADDRYRTEKAKKCFDNAKLSAYTSSRNKRRDDHDQRENTTIGAKLESIKMRVADLTRGCAAYDQSR</sequence>
<dbReference type="PROSITE" id="PS50089">
    <property type="entry name" value="ZF_RING_2"/>
    <property type="match status" value="1"/>
</dbReference>
<feature type="domain" description="RING-type" evidence="2">
    <location>
        <begin position="69"/>
        <end position="124"/>
    </location>
</feature>
<dbReference type="PANTHER" id="PTHR21540:SF0">
    <property type="entry name" value="PHD FAMILY PROTEIN"/>
    <property type="match status" value="1"/>
</dbReference>
<organism evidence="3 4">
    <name type="scientific">Phaeosphaeria nodorum (strain SN15 / ATCC MYA-4574 / FGSC 10173)</name>
    <name type="common">Glume blotch fungus</name>
    <name type="synonym">Parastagonospora nodorum</name>
    <dbReference type="NCBI Taxonomy" id="321614"/>
    <lineage>
        <taxon>Eukaryota</taxon>
        <taxon>Fungi</taxon>
        <taxon>Dikarya</taxon>
        <taxon>Ascomycota</taxon>
        <taxon>Pezizomycotina</taxon>
        <taxon>Dothideomycetes</taxon>
        <taxon>Pleosporomycetidae</taxon>
        <taxon>Pleosporales</taxon>
        <taxon>Pleosporineae</taxon>
        <taxon>Phaeosphaeriaceae</taxon>
        <taxon>Parastagonospora</taxon>
    </lineage>
</organism>
<dbReference type="Proteomes" id="UP000663193">
    <property type="component" value="Chromosome 12"/>
</dbReference>
<dbReference type="InterPro" id="IPR039903">
    <property type="entry name" value="Zswim2"/>
</dbReference>
<proteinExistence type="predicted"/>
<dbReference type="AlphaFoldDB" id="A0A7U2I635"/>